<keyword evidence="8 12" id="KW-0406">Ion transport</keyword>
<accession>A0A8X6J5S4</accession>
<keyword evidence="5 12" id="KW-0812">Transmembrane</keyword>
<proteinExistence type="inferred from homology"/>
<keyword evidence="10 12" id="KW-0739">Sodium transport</keyword>
<dbReference type="Proteomes" id="UP000887116">
    <property type="component" value="Unassembled WGS sequence"/>
</dbReference>
<keyword evidence="6 13" id="KW-1133">Transmembrane helix</keyword>
<protein>
    <submittedName>
        <fullName evidence="14">Uncharacterized protein</fullName>
    </submittedName>
</protein>
<evidence type="ECO:0000256" key="6">
    <source>
        <dbReference type="ARBA" id="ARBA00022989"/>
    </source>
</evidence>
<evidence type="ECO:0000313" key="14">
    <source>
        <dbReference type="EMBL" id="GFR21375.1"/>
    </source>
</evidence>
<comment type="subcellular location">
    <subcellularLocation>
        <location evidence="1">Membrane</location>
        <topology evidence="1">Multi-pass membrane protein</topology>
    </subcellularLocation>
</comment>
<evidence type="ECO:0000256" key="1">
    <source>
        <dbReference type="ARBA" id="ARBA00004141"/>
    </source>
</evidence>
<keyword evidence="7" id="KW-0915">Sodium</keyword>
<evidence type="ECO:0000256" key="13">
    <source>
        <dbReference type="SAM" id="Phobius"/>
    </source>
</evidence>
<evidence type="ECO:0000256" key="12">
    <source>
        <dbReference type="RuleBase" id="RU000679"/>
    </source>
</evidence>
<dbReference type="Pfam" id="PF00858">
    <property type="entry name" value="ASC"/>
    <property type="match status" value="1"/>
</dbReference>
<dbReference type="GO" id="GO:0016020">
    <property type="term" value="C:membrane"/>
    <property type="evidence" value="ECO:0007669"/>
    <property type="project" value="UniProtKB-SubCell"/>
</dbReference>
<keyword evidence="9 13" id="KW-0472">Membrane</keyword>
<keyword evidence="11 12" id="KW-0407">Ion channel</keyword>
<evidence type="ECO:0000256" key="11">
    <source>
        <dbReference type="ARBA" id="ARBA00023303"/>
    </source>
</evidence>
<evidence type="ECO:0000256" key="7">
    <source>
        <dbReference type="ARBA" id="ARBA00023053"/>
    </source>
</evidence>
<organism evidence="14 15">
    <name type="scientific">Trichonephila clavata</name>
    <name type="common">Joro spider</name>
    <name type="synonym">Nephila clavata</name>
    <dbReference type="NCBI Taxonomy" id="2740835"/>
    <lineage>
        <taxon>Eukaryota</taxon>
        <taxon>Metazoa</taxon>
        <taxon>Ecdysozoa</taxon>
        <taxon>Arthropoda</taxon>
        <taxon>Chelicerata</taxon>
        <taxon>Arachnida</taxon>
        <taxon>Araneae</taxon>
        <taxon>Araneomorphae</taxon>
        <taxon>Entelegynae</taxon>
        <taxon>Araneoidea</taxon>
        <taxon>Nephilidae</taxon>
        <taxon>Trichonephila</taxon>
    </lineage>
</organism>
<evidence type="ECO:0000256" key="8">
    <source>
        <dbReference type="ARBA" id="ARBA00023065"/>
    </source>
</evidence>
<dbReference type="GO" id="GO:0005272">
    <property type="term" value="F:sodium channel activity"/>
    <property type="evidence" value="ECO:0007669"/>
    <property type="project" value="UniProtKB-KW"/>
</dbReference>
<feature type="transmembrane region" description="Helical" evidence="13">
    <location>
        <begin position="42"/>
        <end position="64"/>
    </location>
</feature>
<evidence type="ECO:0000256" key="2">
    <source>
        <dbReference type="ARBA" id="ARBA00007193"/>
    </source>
</evidence>
<dbReference type="EMBL" id="BMAO01018140">
    <property type="protein sequence ID" value="GFR21375.1"/>
    <property type="molecule type" value="Genomic_DNA"/>
</dbReference>
<dbReference type="AlphaFoldDB" id="A0A8X6J5S4"/>
<comment type="similarity">
    <text evidence="2 12">Belongs to the amiloride-sensitive sodium channel (TC 1.A.6) family.</text>
</comment>
<comment type="caution">
    <text evidence="14">The sequence shown here is derived from an EMBL/GenBank/DDBJ whole genome shotgun (WGS) entry which is preliminary data.</text>
</comment>
<evidence type="ECO:0000256" key="10">
    <source>
        <dbReference type="ARBA" id="ARBA00023201"/>
    </source>
</evidence>
<keyword evidence="15" id="KW-1185">Reference proteome</keyword>
<evidence type="ECO:0000256" key="3">
    <source>
        <dbReference type="ARBA" id="ARBA00022448"/>
    </source>
</evidence>
<evidence type="ECO:0000256" key="9">
    <source>
        <dbReference type="ARBA" id="ARBA00023136"/>
    </source>
</evidence>
<dbReference type="InterPro" id="IPR001873">
    <property type="entry name" value="ENaC"/>
</dbReference>
<gene>
    <name evidence="14" type="primary">AVEN_264954_1</name>
    <name evidence="14" type="ORF">TNCT_433521</name>
</gene>
<sequence>MWDPECSTIDIAILFDRFEITNLTYNPKFESLEMFSSIGGYMGMWLGVSLVTVYDFIGTFLVFVKAWTVKKRRKKVHFRKKDPYYMAAAANSKLYQTQLFHNKIHNW</sequence>
<evidence type="ECO:0000256" key="4">
    <source>
        <dbReference type="ARBA" id="ARBA00022461"/>
    </source>
</evidence>
<dbReference type="OrthoDB" id="6436070at2759"/>
<keyword evidence="4 12" id="KW-0894">Sodium channel</keyword>
<keyword evidence="3 12" id="KW-0813">Transport</keyword>
<reference evidence="14" key="1">
    <citation type="submission" date="2020-07" db="EMBL/GenBank/DDBJ databases">
        <title>Multicomponent nature underlies the extraordinary mechanical properties of spider dragline silk.</title>
        <authorList>
            <person name="Kono N."/>
            <person name="Nakamura H."/>
            <person name="Mori M."/>
            <person name="Yoshida Y."/>
            <person name="Ohtoshi R."/>
            <person name="Malay A.D."/>
            <person name="Moran D.A.P."/>
            <person name="Tomita M."/>
            <person name="Numata K."/>
            <person name="Arakawa K."/>
        </authorList>
    </citation>
    <scope>NUCLEOTIDE SEQUENCE</scope>
</reference>
<name>A0A8X6J5S4_TRICU</name>
<evidence type="ECO:0000256" key="5">
    <source>
        <dbReference type="ARBA" id="ARBA00022692"/>
    </source>
</evidence>
<dbReference type="Gene3D" id="1.10.287.770">
    <property type="entry name" value="YojJ-like"/>
    <property type="match status" value="1"/>
</dbReference>
<evidence type="ECO:0000313" key="15">
    <source>
        <dbReference type="Proteomes" id="UP000887116"/>
    </source>
</evidence>